<keyword evidence="7 15" id="KW-0560">Oxidoreductase</keyword>
<proteinExistence type="inferred from homology"/>
<evidence type="ECO:0000259" key="14">
    <source>
        <dbReference type="Pfam" id="PF21995"/>
    </source>
</evidence>
<dbReference type="Gene3D" id="3.30.1620.10">
    <property type="entry name" value="b-12 dependent (class ii) ribonucleotide reductase, Chain A, Domain 2"/>
    <property type="match status" value="1"/>
</dbReference>
<keyword evidence="16" id="KW-1185">Reference proteome</keyword>
<gene>
    <name evidence="15" type="primary">nrdJ</name>
    <name evidence="15" type="ORF">HKX69_05695</name>
</gene>
<dbReference type="Gene3D" id="3.90.1390.10">
    <property type="entry name" value="b-12 dependent (class ii) ribonucleotide reductase, chain A, domain 3"/>
    <property type="match status" value="1"/>
</dbReference>
<dbReference type="NCBIfam" id="TIGR02505">
    <property type="entry name" value="RTPR"/>
    <property type="match status" value="1"/>
</dbReference>
<dbReference type="Proteomes" id="UP000502641">
    <property type="component" value="Chromosome"/>
</dbReference>
<dbReference type="InterPro" id="IPR054158">
    <property type="entry name" value="RNR-II_ins_dom"/>
</dbReference>
<evidence type="ECO:0000313" key="16">
    <source>
        <dbReference type="Proteomes" id="UP000502641"/>
    </source>
</evidence>
<dbReference type="PANTHER" id="PTHR43371:SF1">
    <property type="entry name" value="RIBONUCLEOSIDE-DIPHOSPHATE REDUCTASE"/>
    <property type="match status" value="1"/>
</dbReference>
<feature type="domain" description="B12-dependent ribonucleotide reductase insertion" evidence="14">
    <location>
        <begin position="134"/>
        <end position="236"/>
    </location>
</feature>
<reference evidence="15 16" key="1">
    <citation type="submission" date="2020-05" db="EMBL/GenBank/DDBJ databases">
        <authorList>
            <person name="Li K."/>
        </authorList>
    </citation>
    <scope>NUCLEOTIDE SEQUENCE [LARGE SCALE GENOMIC DNA]</scope>
    <source>
        <strain evidence="16">jing01</strain>
    </source>
</reference>
<dbReference type="GO" id="GO:0008998">
    <property type="term" value="F:ribonucleoside-triphosphate reductase (thioredoxin) activity"/>
    <property type="evidence" value="ECO:0007669"/>
    <property type="project" value="UniProtKB-EC"/>
</dbReference>
<name>A0A6M4PHE0_9ACTN</name>
<dbReference type="InterPro" id="IPR000788">
    <property type="entry name" value="RNR_lg_C"/>
</dbReference>
<dbReference type="GO" id="GO:0004748">
    <property type="term" value="F:ribonucleoside-diphosphate reductase activity, thioredoxin disulfide as acceptor"/>
    <property type="evidence" value="ECO:0007669"/>
    <property type="project" value="InterPro"/>
</dbReference>
<dbReference type="Pfam" id="PF17975">
    <property type="entry name" value="RNR_Alpha"/>
    <property type="match status" value="1"/>
</dbReference>
<feature type="domain" description="Ribonucleotide reductase large subunit C-terminal" evidence="12">
    <location>
        <begin position="323"/>
        <end position="475"/>
    </location>
</feature>
<evidence type="ECO:0000256" key="6">
    <source>
        <dbReference type="ARBA" id="ARBA00022705"/>
    </source>
</evidence>
<dbReference type="Gene3D" id="3.20.70.20">
    <property type="match status" value="1"/>
</dbReference>
<dbReference type="GO" id="GO:0006260">
    <property type="term" value="P:DNA replication"/>
    <property type="evidence" value="ECO:0007669"/>
    <property type="project" value="UniProtKB-KW"/>
</dbReference>
<dbReference type="GO" id="GO:0031419">
    <property type="term" value="F:cobalamin binding"/>
    <property type="evidence" value="ECO:0007669"/>
    <property type="project" value="UniProtKB-KW"/>
</dbReference>
<dbReference type="InterPro" id="IPR050862">
    <property type="entry name" value="RdRp_reductase_class-2"/>
</dbReference>
<dbReference type="Pfam" id="PF02867">
    <property type="entry name" value="Ribonuc_red_lgC"/>
    <property type="match status" value="2"/>
</dbReference>
<accession>A0A6M4PHE0</accession>
<comment type="cofactor">
    <cofactor evidence="1">
        <name>adenosylcob(III)alamin</name>
        <dbReference type="ChEBI" id="CHEBI:18408"/>
    </cofactor>
</comment>
<dbReference type="SUPFAM" id="SSF51998">
    <property type="entry name" value="PFL-like glycyl radical enzymes"/>
    <property type="match status" value="1"/>
</dbReference>
<evidence type="ECO:0000259" key="13">
    <source>
        <dbReference type="Pfam" id="PF17975"/>
    </source>
</evidence>
<evidence type="ECO:0000256" key="1">
    <source>
        <dbReference type="ARBA" id="ARBA00001922"/>
    </source>
</evidence>
<protein>
    <recommendedName>
        <fullName evidence="4">Adenosylcobalamin-dependent ribonucleoside-triphosphate reductase</fullName>
        <ecNumber evidence="3">1.17.4.2</ecNumber>
    </recommendedName>
</protein>
<dbReference type="Pfam" id="PF21995">
    <property type="entry name" value="RNR-II_ins_dom"/>
    <property type="match status" value="1"/>
</dbReference>
<dbReference type="GO" id="GO:0000166">
    <property type="term" value="F:nucleotide binding"/>
    <property type="evidence" value="ECO:0007669"/>
    <property type="project" value="InterPro"/>
</dbReference>
<organism evidence="15 16">
    <name type="scientific">Streptomyces argyrophylli</name>
    <dbReference type="NCBI Taxonomy" id="2726118"/>
    <lineage>
        <taxon>Bacteria</taxon>
        <taxon>Bacillati</taxon>
        <taxon>Actinomycetota</taxon>
        <taxon>Actinomycetes</taxon>
        <taxon>Kitasatosporales</taxon>
        <taxon>Streptomycetaceae</taxon>
        <taxon>Streptomyces</taxon>
    </lineage>
</organism>
<feature type="domain" description="Ribonucleotide reductase alpha-helical" evidence="13">
    <location>
        <begin position="10"/>
        <end position="52"/>
    </location>
</feature>
<evidence type="ECO:0000256" key="9">
    <source>
        <dbReference type="ARBA" id="ARBA00023284"/>
    </source>
</evidence>
<evidence type="ECO:0000256" key="7">
    <source>
        <dbReference type="ARBA" id="ARBA00023002"/>
    </source>
</evidence>
<dbReference type="EMBL" id="CP053189">
    <property type="protein sequence ID" value="QJS09076.1"/>
    <property type="molecule type" value="Genomic_DNA"/>
</dbReference>
<dbReference type="EC" id="1.17.4.2" evidence="3"/>
<sequence>MPETVWKTETARTVYERTYRREKPNGELETWPETVRRVVAGNVALVEPRYIEPGEEARLVELIESWKVMPAGRHLKSSGVNDYALNNCWAAGWEPSKPEEHFTFTLLRLAEGGGVGSNYSNHYLSDFPKVVSPVKVHIVCDPDHPDYQDMKEAGLLSDEYAYTWAGAYGVEDSREGWAEALGDLIRTAHNPETKHEDRVYDVSRVRHRGAPLRSFGGTASGPAPFAEMMIEVGKILSGCVFGPIEWAPLDGISAMEIDHEIARCIVSGGVRRSARMSIMRWDDPQIDEFLSCKADMTRHWTTNISVEVDDAFIEAVHDGHVGAEVVLNSLAQGALSNGEPGFWNSSLSAVGEVDGVFTTNPCGEALLTPYEPCNLGSVNLSAFVDEFGGVDTDGLLEAHRLVTRYLIRATCAEVADPKSKEAISRYRRIGVGHTGFADFLAKTGLRYSEAAESRQVQRTLELLAEEVDAAAVEYANLMRIPVPIKKRVIAPTGTISKVAGVSGEATHAPFSDYFIRRIRFSLVEPEEARQVEEYRAKGYKVEPCIYAANTAVVEIPTRDPLVSEVIDPSVIEHAGMLSLEDMLGVQALYQRYWADQAVSYTASVDPEKYTAEDVAAVLLEFMPKLKGSTIFPELSRAQAPYERITREQYVVMAARVGIDTEDTGFDEICASGACPI</sequence>
<evidence type="ECO:0000256" key="8">
    <source>
        <dbReference type="ARBA" id="ARBA00023157"/>
    </source>
</evidence>
<evidence type="ECO:0000259" key="12">
    <source>
        <dbReference type="Pfam" id="PF02867"/>
    </source>
</evidence>
<dbReference type="PANTHER" id="PTHR43371">
    <property type="entry name" value="VITAMIN B12-DEPENDENT RIBONUCLEOTIDE REDUCTASE"/>
    <property type="match status" value="1"/>
</dbReference>
<keyword evidence="8" id="KW-1015">Disulfide bond</keyword>
<dbReference type="InterPro" id="IPR040763">
    <property type="entry name" value="RNR_alpha_hel"/>
</dbReference>
<evidence type="ECO:0000256" key="4">
    <source>
        <dbReference type="ARBA" id="ARBA00021063"/>
    </source>
</evidence>
<dbReference type="InterPro" id="IPR013345">
    <property type="entry name" value="RTP_Rdtase_AdoCbl-dep"/>
</dbReference>
<dbReference type="RefSeq" id="WP_171151210.1">
    <property type="nucleotide sequence ID" value="NZ_CP053189.1"/>
</dbReference>
<evidence type="ECO:0000256" key="2">
    <source>
        <dbReference type="ARBA" id="ARBA00005654"/>
    </source>
</evidence>
<comment type="similarity">
    <text evidence="2">Belongs to the class II ribonucleoside-triphosphate reductase family.</text>
</comment>
<comment type="catalytic activity">
    <reaction evidence="11">
        <text>a 2'-deoxyribonucleoside 5'-triphosphate + [thioredoxin]-disulfide + H2O = a ribonucleoside 5'-triphosphate + [thioredoxin]-dithiol</text>
        <dbReference type="Rhea" id="RHEA:12701"/>
        <dbReference type="Rhea" id="RHEA-COMP:10698"/>
        <dbReference type="Rhea" id="RHEA-COMP:10700"/>
        <dbReference type="ChEBI" id="CHEBI:15377"/>
        <dbReference type="ChEBI" id="CHEBI:29950"/>
        <dbReference type="ChEBI" id="CHEBI:50058"/>
        <dbReference type="ChEBI" id="CHEBI:61557"/>
        <dbReference type="ChEBI" id="CHEBI:61560"/>
        <dbReference type="EC" id="1.17.4.2"/>
    </reaction>
</comment>
<evidence type="ECO:0000256" key="5">
    <source>
        <dbReference type="ARBA" id="ARBA00022628"/>
    </source>
</evidence>
<evidence type="ECO:0000256" key="10">
    <source>
        <dbReference type="ARBA" id="ARBA00023285"/>
    </source>
</evidence>
<feature type="domain" description="Ribonucleotide reductase large subunit C-terminal" evidence="12">
    <location>
        <begin position="252"/>
        <end position="319"/>
    </location>
</feature>
<evidence type="ECO:0000256" key="11">
    <source>
        <dbReference type="ARBA" id="ARBA00048987"/>
    </source>
</evidence>
<evidence type="ECO:0000256" key="3">
    <source>
        <dbReference type="ARBA" id="ARBA00012275"/>
    </source>
</evidence>
<dbReference type="AlphaFoldDB" id="A0A6M4PHE0"/>
<keyword evidence="9" id="KW-0676">Redox-active center</keyword>
<dbReference type="KEGG" id="sarg:HKX69_05695"/>
<evidence type="ECO:0000313" key="15">
    <source>
        <dbReference type="EMBL" id="QJS09076.1"/>
    </source>
</evidence>
<keyword evidence="6" id="KW-0235">DNA replication</keyword>
<keyword evidence="5" id="KW-0846">Cobalamin</keyword>
<keyword evidence="10" id="KW-0170">Cobalt</keyword>